<sequence length="44" mass="4978">MNKTMTSLLALGIGAAAYRIGKNNNLLSARTVRKMRRRIERAIF</sequence>
<protein>
    <submittedName>
        <fullName evidence="1">YrzQ family protein</fullName>
    </submittedName>
</protein>
<accession>A0A8J8GAM3</accession>
<name>A0A8J8GAM3_9BACI</name>
<organism evidence="1 2">
    <name type="scientific">Calidifontibacillus erzurumensis</name>
    <dbReference type="NCBI Taxonomy" id="2741433"/>
    <lineage>
        <taxon>Bacteria</taxon>
        <taxon>Bacillati</taxon>
        <taxon>Bacillota</taxon>
        <taxon>Bacilli</taxon>
        <taxon>Bacillales</taxon>
        <taxon>Bacillaceae</taxon>
        <taxon>Calidifontibacillus/Schinkia group</taxon>
        <taxon>Calidifontibacillus</taxon>
    </lineage>
</organism>
<gene>
    <name evidence="1" type="ORF">HR057_00260</name>
</gene>
<dbReference type="Pfam" id="PF13056">
    <property type="entry name" value="DUF3918"/>
    <property type="match status" value="1"/>
</dbReference>
<proteinExistence type="predicted"/>
<keyword evidence="2" id="KW-1185">Reference proteome</keyword>
<evidence type="ECO:0000313" key="1">
    <source>
        <dbReference type="EMBL" id="NSL50192.1"/>
    </source>
</evidence>
<dbReference type="Proteomes" id="UP000625804">
    <property type="component" value="Unassembled WGS sequence"/>
</dbReference>
<comment type="caution">
    <text evidence="1">The sequence shown here is derived from an EMBL/GenBank/DDBJ whole genome shotgun (WGS) entry which is preliminary data.</text>
</comment>
<dbReference type="EMBL" id="JABTTE010000001">
    <property type="protein sequence ID" value="NSL50192.1"/>
    <property type="molecule type" value="Genomic_DNA"/>
</dbReference>
<dbReference type="AlphaFoldDB" id="A0A8J8GAM3"/>
<evidence type="ECO:0000313" key="2">
    <source>
        <dbReference type="Proteomes" id="UP000625804"/>
    </source>
</evidence>
<dbReference type="InterPro" id="IPR025029">
    <property type="entry name" value="DUF3918"/>
</dbReference>
<dbReference type="RefSeq" id="WP_173729398.1">
    <property type="nucleotide sequence ID" value="NZ_JABTTE010000001.1"/>
</dbReference>
<reference evidence="1" key="1">
    <citation type="submission" date="2020-06" db="EMBL/GenBank/DDBJ databases">
        <title>A novel thermopfilic bacterium from Erzurum, Turkey.</title>
        <authorList>
            <person name="Adiguzel A."/>
            <person name="Ay H."/>
            <person name="Baltaci M.O."/>
        </authorList>
    </citation>
    <scope>NUCLEOTIDE SEQUENCE</scope>
    <source>
        <strain evidence="1">P2</strain>
    </source>
</reference>